<dbReference type="GO" id="GO:0022627">
    <property type="term" value="C:cytosolic small ribosomal subunit"/>
    <property type="evidence" value="ECO:0007669"/>
    <property type="project" value="TreeGrafter"/>
</dbReference>
<dbReference type="NCBIfam" id="TIGR01018">
    <property type="entry name" value="uS4_arch"/>
    <property type="match status" value="1"/>
</dbReference>
<dbReference type="EMBL" id="EU810311">
    <property type="protein sequence ID" value="ACF24579.1"/>
    <property type="molecule type" value="mRNA"/>
</dbReference>
<evidence type="ECO:0000256" key="6">
    <source>
        <dbReference type="PROSITE-ProRule" id="PRU00182"/>
    </source>
</evidence>
<keyword evidence="2" id="KW-0699">rRNA-binding</keyword>
<keyword evidence="3 6" id="KW-0694">RNA-binding</keyword>
<dbReference type="InterPro" id="IPR005710">
    <property type="entry name" value="Ribosomal_uS4_euk/arc"/>
</dbReference>
<dbReference type="InterPro" id="IPR002942">
    <property type="entry name" value="S4_RNA-bd"/>
</dbReference>
<sequence length="190" mass="22015">MGKDYRNRSKTSKTPRRPFEKERLDRELKLVGVFGLKNKREIWRVQYTLAKIRSVARHLMTMEEKDPRRVFQGAALLSRLSKMGLLDEKEQTLDYVLGLTIEKFLSRRLQTCVFTTLKLAKSIHHSRCLIRQRHIRVGRNLVNVPSFMVNVDSEKLVEYAHTSPLGGNARPGRVKRKKQAKDAEGGEDDV</sequence>
<dbReference type="CDD" id="cd00165">
    <property type="entry name" value="S4"/>
    <property type="match status" value="1"/>
</dbReference>
<keyword evidence="4 9" id="KW-0689">Ribosomal protein</keyword>
<organism evidence="9">
    <name type="scientific">Gymnochlora stellata</name>
    <dbReference type="NCBI Taxonomy" id="67809"/>
    <lineage>
        <taxon>Eukaryota</taxon>
        <taxon>Sar</taxon>
        <taxon>Rhizaria</taxon>
        <taxon>Cercozoa</taxon>
        <taxon>Chlorarachniophyceae</taxon>
        <taxon>Gymnochlora</taxon>
    </lineage>
</organism>
<dbReference type="SUPFAM" id="SSF55174">
    <property type="entry name" value="Alpha-L RNA-binding motif"/>
    <property type="match status" value="1"/>
</dbReference>
<comment type="similarity">
    <text evidence="1">Belongs to the universal ribosomal protein uS4 family.</text>
</comment>
<dbReference type="GO" id="GO:0003735">
    <property type="term" value="F:structural constituent of ribosome"/>
    <property type="evidence" value="ECO:0007669"/>
    <property type="project" value="InterPro"/>
</dbReference>
<evidence type="ECO:0000259" key="8">
    <source>
        <dbReference type="SMART" id="SM01390"/>
    </source>
</evidence>
<dbReference type="Gene3D" id="3.10.290.10">
    <property type="entry name" value="RNA-binding S4 domain"/>
    <property type="match status" value="1"/>
</dbReference>
<dbReference type="NCBIfam" id="NF003139">
    <property type="entry name" value="PRK04051.1"/>
    <property type="match status" value="1"/>
</dbReference>
<feature type="region of interest" description="Disordered" evidence="7">
    <location>
        <begin position="162"/>
        <end position="190"/>
    </location>
</feature>
<feature type="domain" description="Small ribosomal subunit protein uS4 N-terminal" evidence="8">
    <location>
        <begin position="6"/>
        <end position="106"/>
    </location>
</feature>
<dbReference type="PROSITE" id="PS50889">
    <property type="entry name" value="S4"/>
    <property type="match status" value="1"/>
</dbReference>
<dbReference type="Pfam" id="PF00163">
    <property type="entry name" value="Ribosomal_S4"/>
    <property type="match status" value="1"/>
</dbReference>
<accession>B5A4M7</accession>
<evidence type="ECO:0000256" key="3">
    <source>
        <dbReference type="ARBA" id="ARBA00022884"/>
    </source>
</evidence>
<name>B5A4M7_GYMST</name>
<dbReference type="PANTHER" id="PTHR11831">
    <property type="entry name" value="30S 40S RIBOSOMAL PROTEIN"/>
    <property type="match status" value="1"/>
</dbReference>
<dbReference type="GO" id="GO:0019843">
    <property type="term" value="F:rRNA binding"/>
    <property type="evidence" value="ECO:0007669"/>
    <property type="project" value="UniProtKB-KW"/>
</dbReference>
<dbReference type="InterPro" id="IPR022801">
    <property type="entry name" value="Ribosomal_uS4"/>
</dbReference>
<evidence type="ECO:0000313" key="9">
    <source>
        <dbReference type="EMBL" id="ACF24579.1"/>
    </source>
</evidence>
<dbReference type="SMART" id="SM01390">
    <property type="entry name" value="Ribosomal_S4"/>
    <property type="match status" value="1"/>
</dbReference>
<dbReference type="GO" id="GO:0006412">
    <property type="term" value="P:translation"/>
    <property type="evidence" value="ECO:0007669"/>
    <property type="project" value="InterPro"/>
</dbReference>
<evidence type="ECO:0000256" key="7">
    <source>
        <dbReference type="SAM" id="MobiDB-lite"/>
    </source>
</evidence>
<dbReference type="PANTHER" id="PTHR11831:SF5">
    <property type="entry name" value="40S RIBOSOMAL PROTEIN S9"/>
    <property type="match status" value="1"/>
</dbReference>
<dbReference type="Pfam" id="PF01479">
    <property type="entry name" value="S4"/>
    <property type="match status" value="1"/>
</dbReference>
<dbReference type="InterPro" id="IPR001912">
    <property type="entry name" value="Ribosomal_uS4_N"/>
</dbReference>
<evidence type="ECO:0000256" key="1">
    <source>
        <dbReference type="ARBA" id="ARBA00007465"/>
    </source>
</evidence>
<dbReference type="GO" id="GO:0042274">
    <property type="term" value="P:ribosomal small subunit biogenesis"/>
    <property type="evidence" value="ECO:0007669"/>
    <property type="project" value="TreeGrafter"/>
</dbReference>
<dbReference type="InterPro" id="IPR036986">
    <property type="entry name" value="S4_RNA-bd_sf"/>
</dbReference>
<evidence type="ECO:0000256" key="2">
    <source>
        <dbReference type="ARBA" id="ARBA00022730"/>
    </source>
</evidence>
<protein>
    <submittedName>
        <fullName evidence="9">40S ribosomal protein S9</fullName>
    </submittedName>
</protein>
<evidence type="ECO:0000256" key="4">
    <source>
        <dbReference type="ARBA" id="ARBA00022980"/>
    </source>
</evidence>
<evidence type="ECO:0000256" key="5">
    <source>
        <dbReference type="ARBA" id="ARBA00023274"/>
    </source>
</evidence>
<reference evidence="9" key="1">
    <citation type="journal article" date="2008" name="Mol. Biol. Evol.">
        <title>Nucleus-encoded periplastid-targeted EFL in chlorarachniophytes.</title>
        <authorList>
            <person name="Gile G.H."/>
            <person name="Keeling P.J."/>
        </authorList>
    </citation>
    <scope>NUCLEOTIDE SEQUENCE</scope>
    <source>
        <strain evidence="9">CCMP 2057</strain>
    </source>
</reference>
<keyword evidence="5" id="KW-0687">Ribonucleoprotein</keyword>
<proteinExistence type="evidence at transcript level"/>
<dbReference type="AlphaFoldDB" id="B5A4M7"/>